<protein>
    <submittedName>
        <fullName evidence="2">Uncharacterized protein</fullName>
    </submittedName>
</protein>
<feature type="region of interest" description="Disordered" evidence="1">
    <location>
        <begin position="124"/>
        <end position="146"/>
    </location>
</feature>
<feature type="compositionally biased region" description="Basic and acidic residues" evidence="1">
    <location>
        <begin position="125"/>
        <end position="146"/>
    </location>
</feature>
<reference evidence="2 3" key="1">
    <citation type="submission" date="2019-01" db="EMBL/GenBank/DDBJ databases">
        <authorList>
            <person name="Ferrante I. M."/>
        </authorList>
    </citation>
    <scope>NUCLEOTIDE SEQUENCE [LARGE SCALE GENOMIC DNA]</scope>
    <source>
        <strain evidence="2 3">B856</strain>
    </source>
</reference>
<name>A0A448YY05_9STRA</name>
<dbReference type="AlphaFoldDB" id="A0A448YY05"/>
<evidence type="ECO:0000313" key="2">
    <source>
        <dbReference type="EMBL" id="VEU34737.1"/>
    </source>
</evidence>
<evidence type="ECO:0000256" key="1">
    <source>
        <dbReference type="SAM" id="MobiDB-lite"/>
    </source>
</evidence>
<feature type="region of interest" description="Disordered" evidence="1">
    <location>
        <begin position="1"/>
        <end position="20"/>
    </location>
</feature>
<dbReference type="Proteomes" id="UP000291116">
    <property type="component" value="Unassembled WGS sequence"/>
</dbReference>
<organism evidence="2 3">
    <name type="scientific">Pseudo-nitzschia multistriata</name>
    <dbReference type="NCBI Taxonomy" id="183589"/>
    <lineage>
        <taxon>Eukaryota</taxon>
        <taxon>Sar</taxon>
        <taxon>Stramenopiles</taxon>
        <taxon>Ochrophyta</taxon>
        <taxon>Bacillariophyta</taxon>
        <taxon>Bacillariophyceae</taxon>
        <taxon>Bacillariophycidae</taxon>
        <taxon>Bacillariales</taxon>
        <taxon>Bacillariaceae</taxon>
        <taxon>Pseudo-nitzschia</taxon>
    </lineage>
</organism>
<accession>A0A448YY05</accession>
<feature type="region of interest" description="Disordered" evidence="1">
    <location>
        <begin position="57"/>
        <end position="104"/>
    </location>
</feature>
<dbReference type="EMBL" id="CAACVS010000037">
    <property type="protein sequence ID" value="VEU34737.1"/>
    <property type="molecule type" value="Genomic_DNA"/>
</dbReference>
<feature type="compositionally biased region" description="Basic and acidic residues" evidence="1">
    <location>
        <begin position="57"/>
        <end position="91"/>
    </location>
</feature>
<proteinExistence type="predicted"/>
<gene>
    <name evidence="2" type="ORF">PSNMU_V1.4_AUG-EV-PASAV3_0014650</name>
</gene>
<feature type="compositionally biased region" description="Basic and acidic residues" evidence="1">
    <location>
        <begin position="1"/>
        <end position="15"/>
    </location>
</feature>
<keyword evidence="3" id="KW-1185">Reference proteome</keyword>
<sequence length="146" mass="16218">MGDEVLHQYAPKEGDPSNNFLHSVAEGENVTKVDIPPKALHRPLAFRVVCKHLRNVEMGDSHKGKVPTEETNKTGPDGDRGIEREPQDATKHNSTKIGRPERIHHGRSLAFKLSGKIVCPCTSKGFEESDQDHNKVDIEVDHVQEG</sequence>
<evidence type="ECO:0000313" key="3">
    <source>
        <dbReference type="Proteomes" id="UP000291116"/>
    </source>
</evidence>